<gene>
    <name evidence="11" type="ORF">EFBL_2640</name>
</gene>
<reference evidence="12" key="1">
    <citation type="submission" date="2017-07" db="EMBL/GenBank/DDBJ databases">
        <title>Draft genome sequence of Effusibacillus lacus strain skLN1.</title>
        <authorList>
            <person name="Watanabe M."/>
            <person name="Kojima H."/>
            <person name="Fukui M."/>
        </authorList>
    </citation>
    <scope>NUCLEOTIDE SEQUENCE [LARGE SCALE GENOMIC DNA]</scope>
    <source>
        <strain evidence="12">skLN1</strain>
    </source>
</reference>
<dbReference type="Gene3D" id="3.30.565.10">
    <property type="entry name" value="Histidine kinase-like ATPase, C-terminal domain"/>
    <property type="match status" value="1"/>
</dbReference>
<keyword evidence="7" id="KW-0067">ATP-binding</keyword>
<accession>A0A292YR74</accession>
<evidence type="ECO:0000256" key="7">
    <source>
        <dbReference type="ARBA" id="ARBA00022840"/>
    </source>
</evidence>
<evidence type="ECO:0000256" key="3">
    <source>
        <dbReference type="ARBA" id="ARBA00022553"/>
    </source>
</evidence>
<dbReference type="GO" id="GO:0005524">
    <property type="term" value="F:ATP binding"/>
    <property type="evidence" value="ECO:0007669"/>
    <property type="project" value="UniProtKB-KW"/>
</dbReference>
<evidence type="ECO:0000256" key="2">
    <source>
        <dbReference type="ARBA" id="ARBA00012438"/>
    </source>
</evidence>
<dbReference type="InterPro" id="IPR005467">
    <property type="entry name" value="His_kinase_dom"/>
</dbReference>
<proteinExistence type="predicted"/>
<dbReference type="InterPro" id="IPR011712">
    <property type="entry name" value="Sig_transdc_His_kin_sub3_dim/P"/>
</dbReference>
<protein>
    <recommendedName>
        <fullName evidence="2">histidine kinase</fullName>
        <ecNumber evidence="2">2.7.13.3</ecNumber>
    </recommendedName>
</protein>
<dbReference type="InterPro" id="IPR036890">
    <property type="entry name" value="HATPase_C_sf"/>
</dbReference>
<keyword evidence="4" id="KW-0808">Transferase</keyword>
<keyword evidence="6 11" id="KW-0418">Kinase</keyword>
<dbReference type="EC" id="2.7.13.3" evidence="2"/>
<comment type="caution">
    <text evidence="11">The sequence shown here is derived from an EMBL/GenBank/DDBJ whole genome shotgun (WGS) entry which is preliminary data.</text>
</comment>
<dbReference type="InterPro" id="IPR050482">
    <property type="entry name" value="Sensor_HK_TwoCompSys"/>
</dbReference>
<feature type="transmembrane region" description="Helical" evidence="9">
    <location>
        <begin position="45"/>
        <end position="64"/>
    </location>
</feature>
<dbReference type="EMBL" id="BDUF01000076">
    <property type="protein sequence ID" value="GAX90980.1"/>
    <property type="molecule type" value="Genomic_DNA"/>
</dbReference>
<keyword evidence="9" id="KW-0472">Membrane</keyword>
<dbReference type="PANTHER" id="PTHR24421:SF10">
    <property type="entry name" value="NITRATE_NITRITE SENSOR PROTEIN NARQ"/>
    <property type="match status" value="1"/>
</dbReference>
<evidence type="ECO:0000256" key="9">
    <source>
        <dbReference type="SAM" id="Phobius"/>
    </source>
</evidence>
<dbReference type="GO" id="GO:0046983">
    <property type="term" value="F:protein dimerization activity"/>
    <property type="evidence" value="ECO:0007669"/>
    <property type="project" value="InterPro"/>
</dbReference>
<dbReference type="Pfam" id="PF02518">
    <property type="entry name" value="HATPase_c"/>
    <property type="match status" value="1"/>
</dbReference>
<evidence type="ECO:0000256" key="4">
    <source>
        <dbReference type="ARBA" id="ARBA00022679"/>
    </source>
</evidence>
<dbReference type="GO" id="GO:0016020">
    <property type="term" value="C:membrane"/>
    <property type="evidence" value="ECO:0007669"/>
    <property type="project" value="InterPro"/>
</dbReference>
<name>A0A292YR74_9BACL</name>
<dbReference type="AlphaFoldDB" id="A0A292YR74"/>
<feature type="domain" description="Histidine kinase" evidence="10">
    <location>
        <begin position="197"/>
        <end position="381"/>
    </location>
</feature>
<dbReference type="Gene3D" id="1.20.5.1930">
    <property type="match status" value="1"/>
</dbReference>
<keyword evidence="3" id="KW-0597">Phosphoprotein</keyword>
<dbReference type="Proteomes" id="UP000217785">
    <property type="component" value="Unassembled WGS sequence"/>
</dbReference>
<evidence type="ECO:0000256" key="6">
    <source>
        <dbReference type="ARBA" id="ARBA00022777"/>
    </source>
</evidence>
<dbReference type="Pfam" id="PF07730">
    <property type="entry name" value="HisKA_3"/>
    <property type="match status" value="1"/>
</dbReference>
<keyword evidence="9" id="KW-1133">Transmembrane helix</keyword>
<keyword evidence="12" id="KW-1185">Reference proteome</keyword>
<comment type="catalytic activity">
    <reaction evidence="1">
        <text>ATP + protein L-histidine = ADP + protein N-phospho-L-histidine.</text>
        <dbReference type="EC" id="2.7.13.3"/>
    </reaction>
</comment>
<feature type="transmembrane region" description="Helical" evidence="9">
    <location>
        <begin position="20"/>
        <end position="38"/>
    </location>
</feature>
<dbReference type="GO" id="GO:0000155">
    <property type="term" value="F:phosphorelay sensor kinase activity"/>
    <property type="evidence" value="ECO:0007669"/>
    <property type="project" value="InterPro"/>
</dbReference>
<organism evidence="11 12">
    <name type="scientific">Effusibacillus lacus</name>
    <dbReference type="NCBI Taxonomy" id="1348429"/>
    <lineage>
        <taxon>Bacteria</taxon>
        <taxon>Bacillati</taxon>
        <taxon>Bacillota</taxon>
        <taxon>Bacilli</taxon>
        <taxon>Bacillales</taxon>
        <taxon>Alicyclobacillaceae</taxon>
        <taxon>Effusibacillus</taxon>
    </lineage>
</organism>
<evidence type="ECO:0000259" key="10">
    <source>
        <dbReference type="PROSITE" id="PS50109"/>
    </source>
</evidence>
<dbReference type="InterPro" id="IPR003594">
    <property type="entry name" value="HATPase_dom"/>
</dbReference>
<sequence length="391" mass="43708">MFLLLISAYLFAVDNMDGWQMGFVLVAMVVFTINHFICTSRFGIICFYPAMALDFLVASLFGFVFPGYESLFLVFFGVIAVSLFLGTDNRRALLIFGVLFLLVWAGAEWNTYFQTGDVKWVSSFISFAFVIHGCLVGALIRHLQLARLKISDQYVEVANAHKALQDAHEQLRSYAAQVEQLTVTRERNHIAREIHDGVGHSMTALLVQLQAARMLADHDLEKSKQTIARCEELARCALQEIRLSVRTLHEEGAVQVTLGESLRKLMADFSQMTGLETSLQVQGDLSYITTSLQPTIYRVVQECLTNAKRHGNATQAEVNIRVSEQQVEMDIADNGLGTAEVVPGFGLIRMRDRITEQGGTVRFCSEKGAGFSVMVTFPLQQQIWRYGGVQA</sequence>
<feature type="transmembrane region" description="Helical" evidence="9">
    <location>
        <begin position="93"/>
        <end position="112"/>
    </location>
</feature>
<keyword evidence="9" id="KW-0812">Transmembrane</keyword>
<dbReference type="CDD" id="cd16917">
    <property type="entry name" value="HATPase_UhpB-NarQ-NarX-like"/>
    <property type="match status" value="1"/>
</dbReference>
<evidence type="ECO:0000256" key="8">
    <source>
        <dbReference type="ARBA" id="ARBA00023012"/>
    </source>
</evidence>
<dbReference type="PANTHER" id="PTHR24421">
    <property type="entry name" value="NITRATE/NITRITE SENSOR PROTEIN NARX-RELATED"/>
    <property type="match status" value="1"/>
</dbReference>
<evidence type="ECO:0000313" key="12">
    <source>
        <dbReference type="Proteomes" id="UP000217785"/>
    </source>
</evidence>
<evidence type="ECO:0000313" key="11">
    <source>
        <dbReference type="EMBL" id="GAX90980.1"/>
    </source>
</evidence>
<evidence type="ECO:0000256" key="1">
    <source>
        <dbReference type="ARBA" id="ARBA00000085"/>
    </source>
</evidence>
<evidence type="ECO:0000256" key="5">
    <source>
        <dbReference type="ARBA" id="ARBA00022741"/>
    </source>
</evidence>
<keyword evidence="8" id="KW-0902">Two-component regulatory system</keyword>
<keyword evidence="5" id="KW-0547">Nucleotide-binding</keyword>
<feature type="transmembrane region" description="Helical" evidence="9">
    <location>
        <begin position="118"/>
        <end position="140"/>
    </location>
</feature>
<dbReference type="PROSITE" id="PS50109">
    <property type="entry name" value="HIS_KIN"/>
    <property type="match status" value="1"/>
</dbReference>
<feature type="transmembrane region" description="Helical" evidence="9">
    <location>
        <begin position="70"/>
        <end position="86"/>
    </location>
</feature>
<dbReference type="SUPFAM" id="SSF55874">
    <property type="entry name" value="ATPase domain of HSP90 chaperone/DNA topoisomerase II/histidine kinase"/>
    <property type="match status" value="1"/>
</dbReference>